<dbReference type="Proteomes" id="UP000053240">
    <property type="component" value="Unassembled WGS sequence"/>
</dbReference>
<keyword evidence="3" id="KW-1185">Reference proteome</keyword>
<dbReference type="AlphaFoldDB" id="A0A0N0PE97"/>
<dbReference type="EMBL" id="KQ459933">
    <property type="protein sequence ID" value="KPJ19272.1"/>
    <property type="molecule type" value="Genomic_DNA"/>
</dbReference>
<protein>
    <submittedName>
        <fullName evidence="2">Uncharacterized protein</fullName>
    </submittedName>
</protein>
<gene>
    <name evidence="2" type="ORF">RR48_05914</name>
</gene>
<feature type="region of interest" description="Disordered" evidence="1">
    <location>
        <begin position="66"/>
        <end position="89"/>
    </location>
</feature>
<name>A0A0N0PE97_PAPMA</name>
<evidence type="ECO:0000313" key="3">
    <source>
        <dbReference type="Proteomes" id="UP000053240"/>
    </source>
</evidence>
<organism evidence="2 3">
    <name type="scientific">Papilio machaon</name>
    <name type="common">Old World swallowtail butterfly</name>
    <dbReference type="NCBI Taxonomy" id="76193"/>
    <lineage>
        <taxon>Eukaryota</taxon>
        <taxon>Metazoa</taxon>
        <taxon>Ecdysozoa</taxon>
        <taxon>Arthropoda</taxon>
        <taxon>Hexapoda</taxon>
        <taxon>Insecta</taxon>
        <taxon>Pterygota</taxon>
        <taxon>Neoptera</taxon>
        <taxon>Endopterygota</taxon>
        <taxon>Lepidoptera</taxon>
        <taxon>Glossata</taxon>
        <taxon>Ditrysia</taxon>
        <taxon>Papilionoidea</taxon>
        <taxon>Papilionidae</taxon>
        <taxon>Papilioninae</taxon>
        <taxon>Papilio</taxon>
    </lineage>
</organism>
<accession>A0A0N0PE97</accession>
<feature type="compositionally biased region" description="Basic and acidic residues" evidence="1">
    <location>
        <begin position="73"/>
        <end position="82"/>
    </location>
</feature>
<evidence type="ECO:0000313" key="2">
    <source>
        <dbReference type="EMBL" id="KPJ19272.1"/>
    </source>
</evidence>
<evidence type="ECO:0000256" key="1">
    <source>
        <dbReference type="SAM" id="MobiDB-lite"/>
    </source>
</evidence>
<sequence>MRTRSPPPLSYALASSPLSCIQYVSTPLHISISQEGCPSPHRATSLRSNYSKVQMLTHHGSKAGLVAAGGAERNNKNRDNLRRSATYSG</sequence>
<proteinExistence type="predicted"/>
<dbReference type="InParanoid" id="A0A0N0PE97"/>
<reference evidence="2 3" key="1">
    <citation type="journal article" date="2015" name="Nat. Commun.">
        <title>Outbred genome sequencing and CRISPR/Cas9 gene editing in butterflies.</title>
        <authorList>
            <person name="Li X."/>
            <person name="Fan D."/>
            <person name="Zhang W."/>
            <person name="Liu G."/>
            <person name="Zhang L."/>
            <person name="Zhao L."/>
            <person name="Fang X."/>
            <person name="Chen L."/>
            <person name="Dong Y."/>
            <person name="Chen Y."/>
            <person name="Ding Y."/>
            <person name="Zhao R."/>
            <person name="Feng M."/>
            <person name="Zhu Y."/>
            <person name="Feng Y."/>
            <person name="Jiang X."/>
            <person name="Zhu D."/>
            <person name="Xiang H."/>
            <person name="Feng X."/>
            <person name="Li S."/>
            <person name="Wang J."/>
            <person name="Zhang G."/>
            <person name="Kronforst M.R."/>
            <person name="Wang W."/>
        </authorList>
    </citation>
    <scope>NUCLEOTIDE SEQUENCE [LARGE SCALE GENOMIC DNA]</scope>
    <source>
        <strain evidence="2">Ya'a_city_454_Pm</strain>
        <tissue evidence="2">Whole body</tissue>
    </source>
</reference>